<feature type="non-terminal residue" evidence="1">
    <location>
        <position position="140"/>
    </location>
</feature>
<feature type="non-terminal residue" evidence="1">
    <location>
        <position position="1"/>
    </location>
</feature>
<sequence length="140" mass="15569">GIPTLYHESIPQPYIMRVSPTLYHEDIPNLAQSMQFALDAINMDTAVPPPYIQEAERPQERANNFQVNPQMNVTPQVIPQMNVTSQVIPQMNATPQVVPQMNATPQVDHQVNTTPQVVPQVVPQANPQTNTHDTSQTNAP</sequence>
<dbReference type="Proteomes" id="UP000789920">
    <property type="component" value="Unassembled WGS sequence"/>
</dbReference>
<evidence type="ECO:0000313" key="1">
    <source>
        <dbReference type="EMBL" id="CAG8833392.1"/>
    </source>
</evidence>
<keyword evidence="2" id="KW-1185">Reference proteome</keyword>
<organism evidence="1 2">
    <name type="scientific">Racocetra persica</name>
    <dbReference type="NCBI Taxonomy" id="160502"/>
    <lineage>
        <taxon>Eukaryota</taxon>
        <taxon>Fungi</taxon>
        <taxon>Fungi incertae sedis</taxon>
        <taxon>Mucoromycota</taxon>
        <taxon>Glomeromycotina</taxon>
        <taxon>Glomeromycetes</taxon>
        <taxon>Diversisporales</taxon>
        <taxon>Gigasporaceae</taxon>
        <taxon>Racocetra</taxon>
    </lineage>
</organism>
<protein>
    <submittedName>
        <fullName evidence="1">26953_t:CDS:1</fullName>
    </submittedName>
</protein>
<gene>
    <name evidence="1" type="ORF">RPERSI_LOCUS28809</name>
</gene>
<comment type="caution">
    <text evidence="1">The sequence shown here is derived from an EMBL/GenBank/DDBJ whole genome shotgun (WGS) entry which is preliminary data.</text>
</comment>
<dbReference type="EMBL" id="CAJVQC010106362">
    <property type="protein sequence ID" value="CAG8833392.1"/>
    <property type="molecule type" value="Genomic_DNA"/>
</dbReference>
<evidence type="ECO:0000313" key="2">
    <source>
        <dbReference type="Proteomes" id="UP000789920"/>
    </source>
</evidence>
<name>A0ACA9SBR8_9GLOM</name>
<proteinExistence type="predicted"/>
<reference evidence="1" key="1">
    <citation type="submission" date="2021-06" db="EMBL/GenBank/DDBJ databases">
        <authorList>
            <person name="Kallberg Y."/>
            <person name="Tangrot J."/>
            <person name="Rosling A."/>
        </authorList>
    </citation>
    <scope>NUCLEOTIDE SEQUENCE</scope>
    <source>
        <strain evidence="1">MA461A</strain>
    </source>
</reference>
<accession>A0ACA9SBR8</accession>